<dbReference type="PANTHER" id="PTHR44051:SF21">
    <property type="entry name" value="GLUTATHIONE S-TRANSFERASE FAMILY PROTEIN"/>
    <property type="match status" value="1"/>
</dbReference>
<dbReference type="PANTHER" id="PTHR44051">
    <property type="entry name" value="GLUTATHIONE S-TRANSFERASE-RELATED"/>
    <property type="match status" value="1"/>
</dbReference>
<dbReference type="InterPro" id="IPR040079">
    <property type="entry name" value="Glutathione_S-Trfase"/>
</dbReference>
<dbReference type="Gene3D" id="3.40.30.10">
    <property type="entry name" value="Glutaredoxin"/>
    <property type="match status" value="1"/>
</dbReference>
<evidence type="ECO:0000313" key="5">
    <source>
        <dbReference type="Proteomes" id="UP000472676"/>
    </source>
</evidence>
<dbReference type="AlphaFoldDB" id="A0A6M2BQJ9"/>
<evidence type="ECO:0000259" key="2">
    <source>
        <dbReference type="PROSITE" id="PS50404"/>
    </source>
</evidence>
<dbReference type="InterPro" id="IPR004045">
    <property type="entry name" value="Glutathione_S-Trfase_N"/>
</dbReference>
<dbReference type="SFLD" id="SFLDG01150">
    <property type="entry name" value="Main.1:_Beta-like"/>
    <property type="match status" value="1"/>
</dbReference>
<dbReference type="EMBL" id="JAAMOW010000003">
    <property type="protein sequence ID" value="NGY04343.1"/>
    <property type="molecule type" value="Genomic_DNA"/>
</dbReference>
<gene>
    <name evidence="4" type="ORF">G7Y85_06175</name>
</gene>
<evidence type="ECO:0000256" key="1">
    <source>
        <dbReference type="RuleBase" id="RU003494"/>
    </source>
</evidence>
<dbReference type="GO" id="GO:0016740">
    <property type="term" value="F:transferase activity"/>
    <property type="evidence" value="ECO:0007669"/>
    <property type="project" value="UniProtKB-KW"/>
</dbReference>
<dbReference type="RefSeq" id="WP_166253547.1">
    <property type="nucleotide sequence ID" value="NZ_JAAMOW010000003.1"/>
</dbReference>
<organism evidence="4 5">
    <name type="scientific">Solimonas terrae</name>
    <dbReference type="NCBI Taxonomy" id="1396819"/>
    <lineage>
        <taxon>Bacteria</taxon>
        <taxon>Pseudomonadati</taxon>
        <taxon>Pseudomonadota</taxon>
        <taxon>Gammaproteobacteria</taxon>
        <taxon>Nevskiales</taxon>
        <taxon>Nevskiaceae</taxon>
        <taxon>Solimonas</taxon>
    </lineage>
</organism>
<dbReference type="InterPro" id="IPR004046">
    <property type="entry name" value="GST_C"/>
</dbReference>
<dbReference type="PROSITE" id="PS50404">
    <property type="entry name" value="GST_NTER"/>
    <property type="match status" value="1"/>
</dbReference>
<protein>
    <submittedName>
        <fullName evidence="4">Glutathione S-transferase family protein</fullName>
    </submittedName>
</protein>
<reference evidence="4 5" key="1">
    <citation type="journal article" date="2014" name="Int. J. Syst. Evol. Microbiol.">
        <title>Solimonas terrae sp. nov., isolated from soil.</title>
        <authorList>
            <person name="Kim S.J."/>
            <person name="Moon J.Y."/>
            <person name="Weon H.Y."/>
            <person name="Ahn J.H."/>
            <person name="Chen W.M."/>
            <person name="Kwon S.W."/>
        </authorList>
    </citation>
    <scope>NUCLEOTIDE SEQUENCE [LARGE SCALE GENOMIC DNA]</scope>
    <source>
        <strain evidence="4 5">KIS83-12</strain>
    </source>
</reference>
<feature type="domain" description="GST N-terminal" evidence="2">
    <location>
        <begin position="1"/>
        <end position="79"/>
    </location>
</feature>
<dbReference type="Pfam" id="PF02798">
    <property type="entry name" value="GST_N"/>
    <property type="match status" value="1"/>
</dbReference>
<evidence type="ECO:0000313" key="4">
    <source>
        <dbReference type="EMBL" id="NGY04343.1"/>
    </source>
</evidence>
<comment type="similarity">
    <text evidence="1">Belongs to the GST superfamily.</text>
</comment>
<sequence length="214" mass="24098">MITLYHCQDARSLRCLWALEELQLPYELKAMAFPPRVHAPELLSLHPTGTVPLLLDGEQILFESAACLEYLACRDRSRGLAVASDDPHFGAWLNWLHFGEASLTTPLATMMRYAHFEPEPRRQPAVVADHRTIFLDRLQLVERALQDREYLVADRFTVADISVGYAFVLARMLKLLGDLSPALQAYWGRLQQRPAYLAARAAQKVAMASLVPAA</sequence>
<dbReference type="SUPFAM" id="SSF47616">
    <property type="entry name" value="GST C-terminal domain-like"/>
    <property type="match status" value="1"/>
</dbReference>
<proteinExistence type="inferred from homology"/>
<evidence type="ECO:0000259" key="3">
    <source>
        <dbReference type="PROSITE" id="PS50405"/>
    </source>
</evidence>
<dbReference type="CDD" id="cd03207">
    <property type="entry name" value="GST_C_8"/>
    <property type="match status" value="1"/>
</dbReference>
<dbReference type="InterPro" id="IPR036249">
    <property type="entry name" value="Thioredoxin-like_sf"/>
</dbReference>
<dbReference type="SFLD" id="SFLDG00358">
    <property type="entry name" value="Main_(cytGST)"/>
    <property type="match status" value="1"/>
</dbReference>
<dbReference type="Pfam" id="PF00043">
    <property type="entry name" value="GST_C"/>
    <property type="match status" value="1"/>
</dbReference>
<dbReference type="Gene3D" id="1.20.1050.10">
    <property type="match status" value="1"/>
</dbReference>
<dbReference type="CDD" id="cd03046">
    <property type="entry name" value="GST_N_GTT1_like"/>
    <property type="match status" value="1"/>
</dbReference>
<keyword evidence="4" id="KW-0808">Transferase</keyword>
<name>A0A6M2BQJ9_9GAMM</name>
<accession>A0A6M2BQJ9</accession>
<comment type="caution">
    <text evidence="4">The sequence shown here is derived from an EMBL/GenBank/DDBJ whole genome shotgun (WGS) entry which is preliminary data.</text>
</comment>
<dbReference type="InterPro" id="IPR010987">
    <property type="entry name" value="Glutathione-S-Trfase_C-like"/>
</dbReference>
<dbReference type="Proteomes" id="UP000472676">
    <property type="component" value="Unassembled WGS sequence"/>
</dbReference>
<feature type="domain" description="GST C-terminal" evidence="3">
    <location>
        <begin position="86"/>
        <end position="211"/>
    </location>
</feature>
<keyword evidence="5" id="KW-1185">Reference proteome</keyword>
<dbReference type="SUPFAM" id="SSF52833">
    <property type="entry name" value="Thioredoxin-like"/>
    <property type="match status" value="1"/>
</dbReference>
<dbReference type="InterPro" id="IPR036282">
    <property type="entry name" value="Glutathione-S-Trfase_C_sf"/>
</dbReference>
<dbReference type="SFLD" id="SFLDS00019">
    <property type="entry name" value="Glutathione_Transferase_(cytos"/>
    <property type="match status" value="1"/>
</dbReference>
<dbReference type="PROSITE" id="PS50405">
    <property type="entry name" value="GST_CTER"/>
    <property type="match status" value="1"/>
</dbReference>